<proteinExistence type="predicted"/>
<evidence type="ECO:0000313" key="2">
    <source>
        <dbReference type="Proteomes" id="UP001156706"/>
    </source>
</evidence>
<accession>A0ABQ5YD79</accession>
<organism evidence="1 2">
    <name type="scientific">Chitinimonas prasina</name>
    <dbReference type="NCBI Taxonomy" id="1434937"/>
    <lineage>
        <taxon>Bacteria</taxon>
        <taxon>Pseudomonadati</taxon>
        <taxon>Pseudomonadota</taxon>
        <taxon>Betaproteobacteria</taxon>
        <taxon>Neisseriales</taxon>
        <taxon>Chitinibacteraceae</taxon>
        <taxon>Chitinimonas</taxon>
    </lineage>
</organism>
<comment type="caution">
    <text evidence="1">The sequence shown here is derived from an EMBL/GenBank/DDBJ whole genome shotgun (WGS) entry which is preliminary data.</text>
</comment>
<dbReference type="EMBL" id="BSOG01000002">
    <property type="protein sequence ID" value="GLR12900.1"/>
    <property type="molecule type" value="Genomic_DNA"/>
</dbReference>
<reference evidence="2" key="1">
    <citation type="journal article" date="2019" name="Int. J. Syst. Evol. Microbiol.">
        <title>The Global Catalogue of Microorganisms (GCM) 10K type strain sequencing project: providing services to taxonomists for standard genome sequencing and annotation.</title>
        <authorList>
            <consortium name="The Broad Institute Genomics Platform"/>
            <consortium name="The Broad Institute Genome Sequencing Center for Infectious Disease"/>
            <person name="Wu L."/>
            <person name="Ma J."/>
        </authorList>
    </citation>
    <scope>NUCLEOTIDE SEQUENCE [LARGE SCALE GENOMIC DNA]</scope>
    <source>
        <strain evidence="2">NBRC 110044</strain>
    </source>
</reference>
<name>A0ABQ5YD79_9NEIS</name>
<dbReference type="Proteomes" id="UP001156706">
    <property type="component" value="Unassembled WGS sequence"/>
</dbReference>
<protein>
    <submittedName>
        <fullName evidence="1">Uncharacterized protein</fullName>
    </submittedName>
</protein>
<sequence length="67" mass="7710">MLCPWCKLHVPQTNYLPSWRNIPFRLRVKILRTRARYYGITPGNLNPITTLMLGSIGSPPAMSGRQR</sequence>
<gene>
    <name evidence="1" type="ORF">GCM10007907_16900</name>
</gene>
<evidence type="ECO:0000313" key="1">
    <source>
        <dbReference type="EMBL" id="GLR12900.1"/>
    </source>
</evidence>
<keyword evidence="2" id="KW-1185">Reference proteome</keyword>